<gene>
    <name evidence="1" type="primary">siaA</name>
</gene>
<dbReference type="EMBL" id="MK473649">
    <property type="protein sequence ID" value="QFF90506.1"/>
    <property type="molecule type" value="Genomic_DNA"/>
</dbReference>
<proteinExistence type="predicted"/>
<accession>A0A5P5X5P9</accession>
<sequence length="313" mass="35823">MIKYSNYCLEEVDKILLVGNAYSIYYYLSLPGSTSKDTLLICAEAIPFHIAKKFENLIVFNELNSGAKKIIDYVGFLYFFLQFKREIERAKKTFSFFGVDHLFYSPILKINKSYNLIEDGLINYIFEKKNIPIIYKAILGKQFGLSKWCSKVYLSGMMESPKSVSKKVVIHTPIVTKEILDVFDLKSLDTMEGNGLLLLTQPLSEDGIIDEDSKINIYSDLIEQYDLSNLNLFIKPHPREITAYIDFFPDATVLESDIPFELVSDFFSYDATVMTLFSSSIYNTKFKRKIIAGTKGISAIERKFGVIEESIIV</sequence>
<protein>
    <submittedName>
        <fullName evidence="1">N-acetylneuraminic acid synthase-like protein</fullName>
    </submittedName>
</protein>
<name>A0A5P5X5P9_VIBPH</name>
<reference evidence="1" key="1">
    <citation type="journal article" date="2019" name="Int. J. Food Microbiol.">
        <title>Developing a novel molecular serotyping system based on capsular polysaccharide synthesis gene clusters of Vibrio parahaemolyticus.</title>
        <authorList>
            <person name="Pang Y."/>
            <person name="Guo X."/>
            <person name="Tian X."/>
            <person name="Liu F."/>
            <person name="Wang L."/>
            <person name="Wu J."/>
            <person name="Zhang S."/>
            <person name="Li S."/>
            <person name="Liu B."/>
        </authorList>
    </citation>
    <scope>NUCLEOTIDE SEQUENCE</scope>
    <source>
        <strain evidence="1">G2922</strain>
    </source>
</reference>
<dbReference type="RefSeq" id="WP_025558423.1">
    <property type="nucleotide sequence ID" value="NZ_CP009982.1"/>
</dbReference>
<dbReference type="Pfam" id="PF07922">
    <property type="entry name" value="Glyco_transf_52"/>
    <property type="match status" value="1"/>
</dbReference>
<organism evidence="1">
    <name type="scientific">Vibrio parahaemolyticus</name>
    <dbReference type="NCBI Taxonomy" id="670"/>
    <lineage>
        <taxon>Bacteria</taxon>
        <taxon>Pseudomonadati</taxon>
        <taxon>Pseudomonadota</taxon>
        <taxon>Gammaproteobacteria</taxon>
        <taxon>Vibrionales</taxon>
        <taxon>Vibrionaceae</taxon>
        <taxon>Vibrio</taxon>
    </lineage>
</organism>
<evidence type="ECO:0000313" key="1">
    <source>
        <dbReference type="EMBL" id="QFF90506.1"/>
    </source>
</evidence>
<dbReference type="AlphaFoldDB" id="A0A5P5X5P9"/>
<dbReference type="InterPro" id="IPR012477">
    <property type="entry name" value="Glyco_transf_52"/>
</dbReference>
<dbReference type="Gene3D" id="3.40.50.11110">
    <property type="entry name" value="Sialyltransferase, C-terminal GT-B Rossman nucleotide-binding domain"/>
    <property type="match status" value="1"/>
</dbReference>